<keyword evidence="2 5" id="KW-0812">Transmembrane</keyword>
<comment type="subcellular location">
    <subcellularLocation>
        <location evidence="1">Membrane</location>
        <topology evidence="1">Single-pass membrane protein</topology>
    </subcellularLocation>
</comment>
<evidence type="ECO:0000256" key="2">
    <source>
        <dbReference type="ARBA" id="ARBA00022692"/>
    </source>
</evidence>
<evidence type="ECO:0000259" key="6">
    <source>
        <dbReference type="Pfam" id="PF04357"/>
    </source>
</evidence>
<keyword evidence="8" id="KW-1185">Reference proteome</keyword>
<evidence type="ECO:0000313" key="8">
    <source>
        <dbReference type="Proteomes" id="UP001238540"/>
    </source>
</evidence>
<dbReference type="RefSeq" id="WP_170883101.1">
    <property type="nucleotide sequence ID" value="NZ_JABEYA020000009.1"/>
</dbReference>
<dbReference type="PANTHER" id="PTHR36985">
    <property type="entry name" value="TRANSLOCATION AND ASSEMBLY MODULE SUBUNIT TAMB"/>
    <property type="match status" value="1"/>
</dbReference>
<evidence type="ECO:0000256" key="4">
    <source>
        <dbReference type="ARBA" id="ARBA00023136"/>
    </source>
</evidence>
<dbReference type="Proteomes" id="UP001238540">
    <property type="component" value="Unassembled WGS sequence"/>
</dbReference>
<feature type="domain" description="Translocation and assembly module TamB C-terminal" evidence="6">
    <location>
        <begin position="917"/>
        <end position="1251"/>
    </location>
</feature>
<keyword evidence="4 5" id="KW-0472">Membrane</keyword>
<evidence type="ECO:0000256" key="5">
    <source>
        <dbReference type="SAM" id="Phobius"/>
    </source>
</evidence>
<organism evidence="7 8">
    <name type="scientific">Vibrio ostreicida</name>
    <dbReference type="NCBI Taxonomy" id="526588"/>
    <lineage>
        <taxon>Bacteria</taxon>
        <taxon>Pseudomonadati</taxon>
        <taxon>Pseudomonadota</taxon>
        <taxon>Gammaproteobacteria</taxon>
        <taxon>Vibrionales</taxon>
        <taxon>Vibrionaceae</taxon>
        <taxon>Vibrio</taxon>
    </lineage>
</organism>
<dbReference type="InterPro" id="IPR007452">
    <property type="entry name" value="TamB_C"/>
</dbReference>
<dbReference type="PANTHER" id="PTHR36985:SF1">
    <property type="entry name" value="TRANSLOCATION AND ASSEMBLY MODULE SUBUNIT TAMB"/>
    <property type="match status" value="1"/>
</dbReference>
<dbReference type="EMBL" id="JAUFQC010000001">
    <property type="protein sequence ID" value="MDN3608319.1"/>
    <property type="molecule type" value="Genomic_DNA"/>
</dbReference>
<name>A0ABT8BNS0_9VIBR</name>
<gene>
    <name evidence="7" type="ORF">QWZ16_00770</name>
</gene>
<keyword evidence="3 5" id="KW-1133">Transmembrane helix</keyword>
<feature type="transmembrane region" description="Helical" evidence="5">
    <location>
        <begin position="12"/>
        <end position="32"/>
    </location>
</feature>
<sequence length="1252" mass="135373">MTKFAASWFKRLACLYGGIVLALVLSFSWLLFTSQGLSFVIWGAVKFVPQLGVASHSGALFPRFTLQGVVYKDDTLKVEANVGALTIAMRPSCLLQPRVCVDEMMIERVTLTIAETSEDIAATEGAPSDNTMLTSPIPIVVKHLVLSDVDADVLGYQVRWKTLRTGLKFEGNHLRISPTVLDSSRVALASERQSNVKASSVSTPDREVNPRLLSNIRLPLALELMRLDVNNFQLVQDKPIVVNHFGLEAMASESTVNIKAVTFDLPEIQGQLNARLTLKDDYPVELDLAAQIKQAPMNGQTIHLKAFGSLENVDLQARLGGLFKASIDAELKPLDVNFPFALTVTDGDVQWPLQGPADYVAEVSQFRAQGSLEGYTLQLESTLQGSNVPEIAMVLNGRGDLGQLVIDVQSIKTLGGEIRGSVMADWTSSVSWNGELSLDEIQPGQYWQQVDGTISGELKTEGSATEQGGWEVSVPKLDINGMLGGYPLNVEGTLTASDLTGDGAAKINTPELVVSHGPNHVTAKGEIAQSLTMQIAVNVPDLSKTVPQLQGKVTGDINLSGPPDTPMIALNLDGQSLKWQQDLSVASLLVEGKLSPLPLPSGKLKVQVVNAKYQDYLLDKLELNFDGAQQHKLTLDMSSNIVSAELALQGTLEDKPALTWKGGIDRMSLTSKQGTWRLNQPTQLAVNIDSQQLFVAAHCWLQSGASVCLEQDANIGKSGQVQVSVSQVDVAQLKMFLPQTLELKGRLNIETTAKWSPDSAPDISAIIDMDKGTIKQLSPNPLQLSWDALKLNASLNKNELNAKWLFNVTDNGDVSGHLHIADILVSDKIIDANVSLSRFNLDFLAPAIGDYSQLKSNISTDLTFVGPMTQPKVKGDITVEDMVVKGEMTPIEIDSGRLMLKFTGYDATLNGDIGTPDGKLELAGMADWNDMNHWHSKLRVFAEQLMIDVPPMIKLKVIPDMTIVASPKQANIDGKISLPWGRIVVEALPPSAISVSKDQVLLNRQLKPEVAKKPFPLSIETNINIDIGDDVKLSAFGLESGLSGNLNVAQRDQGPFVTGEVNLIDGSYRSFGQDLMIKQGKVLMNGPVDQPYVQITAVRNPDNTKDDVTAGVRVTGPADEPEVTLFSDPAMPQANALSYLLRGQNIDGESGGNTMTATLIGLSLAKSGRVVGEIGEAFGVQDFQVDTAGSGDDSQVTVSGYVLPGLQVKYGVGIFDSVGEFTVRYRLMQDLYVEAVSGLDSAVDLLYQFEFN</sequence>
<proteinExistence type="predicted"/>
<accession>A0ABT8BNS0</accession>
<evidence type="ECO:0000256" key="1">
    <source>
        <dbReference type="ARBA" id="ARBA00004167"/>
    </source>
</evidence>
<protein>
    <submittedName>
        <fullName evidence="7">Translocation/assembly module TamB domain-containing protein</fullName>
    </submittedName>
</protein>
<comment type="caution">
    <text evidence="7">The sequence shown here is derived from an EMBL/GenBank/DDBJ whole genome shotgun (WGS) entry which is preliminary data.</text>
</comment>
<evidence type="ECO:0000256" key="3">
    <source>
        <dbReference type="ARBA" id="ARBA00022989"/>
    </source>
</evidence>
<evidence type="ECO:0000313" key="7">
    <source>
        <dbReference type="EMBL" id="MDN3608319.1"/>
    </source>
</evidence>
<reference evidence="8" key="1">
    <citation type="journal article" date="2019" name="Int. J. Syst. Evol. Microbiol.">
        <title>The Global Catalogue of Microorganisms (GCM) 10K type strain sequencing project: providing services to taxonomists for standard genome sequencing and annotation.</title>
        <authorList>
            <consortium name="The Broad Institute Genomics Platform"/>
            <consortium name="The Broad Institute Genome Sequencing Center for Infectious Disease"/>
            <person name="Wu L."/>
            <person name="Ma J."/>
        </authorList>
    </citation>
    <scope>NUCLEOTIDE SEQUENCE [LARGE SCALE GENOMIC DNA]</scope>
    <source>
        <strain evidence="8">CECT 7398</strain>
    </source>
</reference>
<dbReference type="Pfam" id="PF04357">
    <property type="entry name" value="TamB"/>
    <property type="match status" value="1"/>
</dbReference>